<organism evidence="4 5">
    <name type="scientific">Halobacillus mangrovi</name>
    <dbReference type="NCBI Taxonomy" id="402384"/>
    <lineage>
        <taxon>Bacteria</taxon>
        <taxon>Bacillati</taxon>
        <taxon>Bacillota</taxon>
        <taxon>Bacilli</taxon>
        <taxon>Bacillales</taxon>
        <taxon>Bacillaceae</taxon>
        <taxon>Halobacillus</taxon>
    </lineage>
</organism>
<reference evidence="4 5" key="1">
    <citation type="submission" date="2017-04" db="EMBL/GenBank/DDBJ databases">
        <title>The whole genome sequencing and assembly of Halobacillus mangrovi strain.</title>
        <authorList>
            <person name="Lee S.-J."/>
            <person name="Park M.-K."/>
            <person name="Kim J.-Y."/>
            <person name="Lee Y.-J."/>
            <person name="Yi H."/>
            <person name="Bahn Y.-S."/>
            <person name="Kim J.F."/>
            <person name="Lee D.-W."/>
        </authorList>
    </citation>
    <scope>NUCLEOTIDE SEQUENCE [LARGE SCALE GENOMIC DNA]</scope>
    <source>
        <strain evidence="4 5">KTB 131</strain>
    </source>
</reference>
<proteinExistence type="predicted"/>
<dbReference type="InterPro" id="IPR011041">
    <property type="entry name" value="Quinoprot_gluc/sorb_DH_b-prop"/>
</dbReference>
<dbReference type="OrthoDB" id="9770043at2"/>
<name>A0A1W6A0S7_9BACI</name>
<evidence type="ECO:0000259" key="3">
    <source>
        <dbReference type="Pfam" id="PF07995"/>
    </source>
</evidence>
<dbReference type="Pfam" id="PF07995">
    <property type="entry name" value="GSDH"/>
    <property type="match status" value="1"/>
</dbReference>
<dbReference type="PANTHER" id="PTHR19328">
    <property type="entry name" value="HEDGEHOG-INTERACTING PROTEIN"/>
    <property type="match status" value="1"/>
</dbReference>
<feature type="signal peptide" evidence="2">
    <location>
        <begin position="1"/>
        <end position="18"/>
    </location>
</feature>
<feature type="region of interest" description="Disordered" evidence="1">
    <location>
        <begin position="332"/>
        <end position="353"/>
    </location>
</feature>
<gene>
    <name evidence="4" type="ORF">HM131_03345</name>
</gene>
<dbReference type="InterPro" id="IPR011042">
    <property type="entry name" value="6-blade_b-propeller_TolB-like"/>
</dbReference>
<dbReference type="EMBL" id="CP020772">
    <property type="protein sequence ID" value="ARI79100.1"/>
    <property type="molecule type" value="Genomic_DNA"/>
</dbReference>
<protein>
    <submittedName>
        <fullName evidence="4">Quinoprotein glucose dehydrogenase</fullName>
    </submittedName>
</protein>
<dbReference type="SUPFAM" id="SSF50952">
    <property type="entry name" value="Soluble quinoprotein glucose dehydrogenase"/>
    <property type="match status" value="1"/>
</dbReference>
<dbReference type="Gene3D" id="2.120.10.30">
    <property type="entry name" value="TolB, C-terminal domain"/>
    <property type="match status" value="1"/>
</dbReference>
<dbReference type="PROSITE" id="PS51257">
    <property type="entry name" value="PROKAR_LIPOPROTEIN"/>
    <property type="match status" value="1"/>
</dbReference>
<evidence type="ECO:0000313" key="4">
    <source>
        <dbReference type="EMBL" id="ARI79100.1"/>
    </source>
</evidence>
<dbReference type="PANTHER" id="PTHR19328:SF13">
    <property type="entry name" value="HIPL1 PROTEIN"/>
    <property type="match status" value="1"/>
</dbReference>
<dbReference type="Proteomes" id="UP000192527">
    <property type="component" value="Chromosome"/>
</dbReference>
<feature type="domain" description="Glucose/Sorbosone dehydrogenase" evidence="3">
    <location>
        <begin position="45"/>
        <end position="337"/>
    </location>
</feature>
<evidence type="ECO:0000256" key="2">
    <source>
        <dbReference type="SAM" id="SignalP"/>
    </source>
</evidence>
<dbReference type="KEGG" id="hmn:HM131_03345"/>
<keyword evidence="2" id="KW-0732">Signal</keyword>
<evidence type="ECO:0000313" key="5">
    <source>
        <dbReference type="Proteomes" id="UP000192527"/>
    </source>
</evidence>
<dbReference type="InterPro" id="IPR012938">
    <property type="entry name" value="Glc/Sorbosone_DH"/>
</dbReference>
<keyword evidence="5" id="KW-1185">Reference proteome</keyword>
<feature type="chain" id="PRO_5038993603" evidence="2">
    <location>
        <begin position="19"/>
        <end position="353"/>
    </location>
</feature>
<dbReference type="AlphaFoldDB" id="A0A1W6A0S7"/>
<sequence length="353" mass="39320">MKKIALALIYVVFMLLFAACSDERETDHGGGDPDKEGITVLVGNLNSPWDIEVSQDTFYISERDGSIASWTEGGSLERVAVETEKEITQIGEGGLLGLKLTPEFEENQQAYAYHTYEEGQEVYNRVILIEKKEEQWEEVSVVLEEIPGAQFHNGGRLELAPDGSLFVTTGDALNQSLAQNLESLAGKILRMNPDGSVPEDNPYKDSYVFSYGHRNPQGLAWTENGKLYASEHGPDNKDEINILQPGRNYGWPLIVGDEEGEDMITPLYQTGNDTWAPSGIAVFRKKLYIAALRGTAVRTLSLEGDNPEVVTDQFGRVRDVEVENDSLYFITNNTDGRGMPDEEDDRLVRYSPN</sequence>
<accession>A0A1W6A0S7</accession>
<evidence type="ECO:0000256" key="1">
    <source>
        <dbReference type="SAM" id="MobiDB-lite"/>
    </source>
</evidence>